<evidence type="ECO:0000256" key="6">
    <source>
        <dbReference type="ARBA" id="ARBA00023002"/>
    </source>
</evidence>
<dbReference type="InterPro" id="IPR014436">
    <property type="entry name" value="Extradiol_dOase_DODA"/>
</dbReference>
<evidence type="ECO:0000256" key="4">
    <source>
        <dbReference type="ARBA" id="ARBA00022833"/>
    </source>
</evidence>
<dbReference type="GO" id="GO:0016702">
    <property type="term" value="F:oxidoreductase activity, acting on single donors with incorporation of molecular oxygen, incorporation of two atoms of oxygen"/>
    <property type="evidence" value="ECO:0007669"/>
    <property type="project" value="UniProtKB-ARBA"/>
</dbReference>
<sequence>AGISKRESATRGSGSEERLDRKQRPKMNTFFLSHGSPMLALEDIPAGAFLRGWSKIMPDKPKAILVISAHWDTSEPIVSVVKNNSTIYDFYGFPSQLYQMQYNAPGSPDLARRVKELLLGSGIQTVKESPRRGLDHGAWIPLSMMYPNADIPVCQLSIQSRKGADHHYKLGLALSQLKSEGVLIIGSGQATHGLSEDFDMKSNNVVPWAFTFDKWLNDSLVDGKYSE</sequence>
<dbReference type="PIRSF" id="PIRSF006157">
    <property type="entry name" value="Doxgns_DODA"/>
    <property type="match status" value="1"/>
</dbReference>
<dbReference type="EMBL" id="JAHRHJ020000007">
    <property type="protein sequence ID" value="KAH9309291.1"/>
    <property type="molecule type" value="Genomic_DNA"/>
</dbReference>
<feature type="compositionally biased region" description="Basic and acidic residues" evidence="7">
    <location>
        <begin position="1"/>
        <end position="22"/>
    </location>
</feature>
<evidence type="ECO:0000259" key="8">
    <source>
        <dbReference type="Pfam" id="PF02900"/>
    </source>
</evidence>
<dbReference type="CDD" id="cd07363">
    <property type="entry name" value="45_DOPA_Dioxygenase"/>
    <property type="match status" value="1"/>
</dbReference>
<feature type="domain" description="Extradiol ring-cleavage dioxygenase class III enzyme subunit B" evidence="8">
    <location>
        <begin position="29"/>
        <end position="226"/>
    </location>
</feature>
<evidence type="ECO:0000256" key="7">
    <source>
        <dbReference type="SAM" id="MobiDB-lite"/>
    </source>
</evidence>
<dbReference type="Proteomes" id="UP000824469">
    <property type="component" value="Unassembled WGS sequence"/>
</dbReference>
<name>A0AA38KWF1_TAXCH</name>
<dbReference type="InterPro" id="IPR004183">
    <property type="entry name" value="Xdiol_dOase_suB"/>
</dbReference>
<evidence type="ECO:0000313" key="9">
    <source>
        <dbReference type="EMBL" id="KAH9309291.1"/>
    </source>
</evidence>
<evidence type="ECO:0000256" key="3">
    <source>
        <dbReference type="ARBA" id="ARBA00022723"/>
    </source>
</evidence>
<dbReference type="AlphaFoldDB" id="A0AA38KWF1"/>
<evidence type="ECO:0000256" key="5">
    <source>
        <dbReference type="ARBA" id="ARBA00022964"/>
    </source>
</evidence>
<feature type="region of interest" description="Disordered" evidence="7">
    <location>
        <begin position="1"/>
        <end position="25"/>
    </location>
</feature>
<comment type="caution">
    <text evidence="9">The sequence shown here is derived from an EMBL/GenBank/DDBJ whole genome shotgun (WGS) entry which is preliminary data.</text>
</comment>
<dbReference type="Gene3D" id="3.40.830.10">
    <property type="entry name" value="LigB-like"/>
    <property type="match status" value="1"/>
</dbReference>
<keyword evidence="5" id="KW-0223">Dioxygenase</keyword>
<dbReference type="PANTHER" id="PTHR30096:SF0">
    <property type="entry name" value="4,5-DOPA DIOXYGENASE EXTRADIOL-LIKE PROTEIN"/>
    <property type="match status" value="1"/>
</dbReference>
<evidence type="ECO:0000313" key="10">
    <source>
        <dbReference type="Proteomes" id="UP000824469"/>
    </source>
</evidence>
<comment type="cofactor">
    <cofactor evidence="1">
        <name>Zn(2+)</name>
        <dbReference type="ChEBI" id="CHEBI:29105"/>
    </cofactor>
</comment>
<feature type="non-terminal residue" evidence="9">
    <location>
        <position position="227"/>
    </location>
</feature>
<dbReference type="Pfam" id="PF02900">
    <property type="entry name" value="LigB"/>
    <property type="match status" value="1"/>
</dbReference>
<dbReference type="OMA" id="AGPCFFM"/>
<reference evidence="9 10" key="1">
    <citation type="journal article" date="2021" name="Nat. Plants">
        <title>The Taxus genome provides insights into paclitaxel biosynthesis.</title>
        <authorList>
            <person name="Xiong X."/>
            <person name="Gou J."/>
            <person name="Liao Q."/>
            <person name="Li Y."/>
            <person name="Zhou Q."/>
            <person name="Bi G."/>
            <person name="Li C."/>
            <person name="Du R."/>
            <person name="Wang X."/>
            <person name="Sun T."/>
            <person name="Guo L."/>
            <person name="Liang H."/>
            <person name="Lu P."/>
            <person name="Wu Y."/>
            <person name="Zhang Z."/>
            <person name="Ro D.K."/>
            <person name="Shang Y."/>
            <person name="Huang S."/>
            <person name="Yan J."/>
        </authorList>
    </citation>
    <scope>NUCLEOTIDE SEQUENCE [LARGE SCALE GENOMIC DNA]</scope>
    <source>
        <strain evidence="9">Ta-2019</strain>
    </source>
</reference>
<keyword evidence="6" id="KW-0560">Oxidoreductase</keyword>
<protein>
    <recommendedName>
        <fullName evidence="8">Extradiol ring-cleavage dioxygenase class III enzyme subunit B domain-containing protein</fullName>
    </recommendedName>
</protein>
<organism evidence="9 10">
    <name type="scientific">Taxus chinensis</name>
    <name type="common">Chinese yew</name>
    <name type="synonym">Taxus wallichiana var. chinensis</name>
    <dbReference type="NCBI Taxonomy" id="29808"/>
    <lineage>
        <taxon>Eukaryota</taxon>
        <taxon>Viridiplantae</taxon>
        <taxon>Streptophyta</taxon>
        <taxon>Embryophyta</taxon>
        <taxon>Tracheophyta</taxon>
        <taxon>Spermatophyta</taxon>
        <taxon>Pinopsida</taxon>
        <taxon>Pinidae</taxon>
        <taxon>Conifers II</taxon>
        <taxon>Cupressales</taxon>
        <taxon>Taxaceae</taxon>
        <taxon>Taxus</taxon>
    </lineage>
</organism>
<keyword evidence="4" id="KW-0862">Zinc</keyword>
<keyword evidence="10" id="KW-1185">Reference proteome</keyword>
<comment type="similarity">
    <text evidence="2">Belongs to the DODA-type extradiol aromatic ring-opening dioxygenase family.</text>
</comment>
<keyword evidence="3" id="KW-0479">Metal-binding</keyword>
<dbReference type="GO" id="GO:0008270">
    <property type="term" value="F:zinc ion binding"/>
    <property type="evidence" value="ECO:0007669"/>
    <property type="project" value="InterPro"/>
</dbReference>
<feature type="non-terminal residue" evidence="9">
    <location>
        <position position="1"/>
    </location>
</feature>
<dbReference type="GO" id="GO:0008198">
    <property type="term" value="F:ferrous iron binding"/>
    <property type="evidence" value="ECO:0007669"/>
    <property type="project" value="InterPro"/>
</dbReference>
<dbReference type="PANTHER" id="PTHR30096">
    <property type="entry name" value="4,5-DOPA DIOXYGENASE EXTRADIOL-LIKE PROTEIN"/>
    <property type="match status" value="1"/>
</dbReference>
<gene>
    <name evidence="9" type="ORF">KI387_037202</name>
</gene>
<evidence type="ECO:0000256" key="2">
    <source>
        <dbReference type="ARBA" id="ARBA00007581"/>
    </source>
</evidence>
<dbReference type="SUPFAM" id="SSF53213">
    <property type="entry name" value="LigB-like"/>
    <property type="match status" value="1"/>
</dbReference>
<proteinExistence type="inferred from homology"/>
<evidence type="ECO:0000256" key="1">
    <source>
        <dbReference type="ARBA" id="ARBA00001947"/>
    </source>
</evidence>
<accession>A0AA38KWF1</accession>